<comment type="caution">
    <text evidence="1">The sequence shown here is derived from an EMBL/GenBank/DDBJ whole genome shotgun (WGS) entry which is preliminary data.</text>
</comment>
<organism evidence="1 2">
    <name type="scientific">Caballeronia sordidicola</name>
    <name type="common">Burkholderia sordidicola</name>
    <dbReference type="NCBI Taxonomy" id="196367"/>
    <lineage>
        <taxon>Bacteria</taxon>
        <taxon>Pseudomonadati</taxon>
        <taxon>Pseudomonadota</taxon>
        <taxon>Betaproteobacteria</taxon>
        <taxon>Burkholderiales</taxon>
        <taxon>Burkholderiaceae</taxon>
        <taxon>Caballeronia</taxon>
    </lineage>
</organism>
<name>A0A242M3Q5_CABSO</name>
<accession>A0A242M3Q5</accession>
<dbReference type="EMBL" id="NBTZ01000172">
    <property type="protein sequence ID" value="OTP65727.1"/>
    <property type="molecule type" value="Genomic_DNA"/>
</dbReference>
<gene>
    <name evidence="1" type="ORF">PAMC26577_38730</name>
</gene>
<protein>
    <submittedName>
        <fullName evidence="1">Uncharacterized protein</fullName>
    </submittedName>
</protein>
<reference evidence="1 2" key="1">
    <citation type="submission" date="2017-03" db="EMBL/GenBank/DDBJ databases">
        <title>Genome analysis of strain PAMC 26577.</title>
        <authorList>
            <person name="Oh H.-M."/>
            <person name="Yang J.-A."/>
        </authorList>
    </citation>
    <scope>NUCLEOTIDE SEQUENCE [LARGE SCALE GENOMIC DNA]</scope>
    <source>
        <strain evidence="1 2">PAMC 26577</strain>
    </source>
</reference>
<dbReference type="Proteomes" id="UP000195221">
    <property type="component" value="Unassembled WGS sequence"/>
</dbReference>
<dbReference type="AlphaFoldDB" id="A0A242M3Q5"/>
<evidence type="ECO:0000313" key="2">
    <source>
        <dbReference type="Proteomes" id="UP000195221"/>
    </source>
</evidence>
<evidence type="ECO:0000313" key="1">
    <source>
        <dbReference type="EMBL" id="OTP65727.1"/>
    </source>
</evidence>
<proteinExistence type="predicted"/>
<sequence length="39" mass="4288">MDEKTLATIETFDPVHHVNRVEHAFLIATGEICSTSNCG</sequence>